<evidence type="ECO:0000259" key="3">
    <source>
        <dbReference type="Pfam" id="PF01551"/>
    </source>
</evidence>
<keyword evidence="2" id="KW-1133">Transmembrane helix</keyword>
<dbReference type="SUPFAM" id="SSF51261">
    <property type="entry name" value="Duplicated hybrid motif"/>
    <property type="match status" value="1"/>
</dbReference>
<dbReference type="RefSeq" id="WP_077835775.1">
    <property type="nucleotide sequence ID" value="NZ_CP096983.1"/>
</dbReference>
<dbReference type="CDD" id="cd12797">
    <property type="entry name" value="M23_peptidase"/>
    <property type="match status" value="1"/>
</dbReference>
<name>A0A1S8KXF3_9CLOT</name>
<dbReference type="AlphaFoldDB" id="A0A1S8KXF3"/>
<feature type="compositionally biased region" description="Polar residues" evidence="1">
    <location>
        <begin position="52"/>
        <end position="67"/>
    </location>
</feature>
<dbReference type="GO" id="GO:0004222">
    <property type="term" value="F:metalloendopeptidase activity"/>
    <property type="evidence" value="ECO:0007669"/>
    <property type="project" value="TreeGrafter"/>
</dbReference>
<dbReference type="InterPro" id="IPR011055">
    <property type="entry name" value="Dup_hybrid_motif"/>
</dbReference>
<sequence length="247" mass="27672">MNNDWKNKQNNKENRVINFLKRNAFYIVLFCCLCIIGAVSIYMNIKNNTKSVSMNQPKQKNVTQSKNEVSKTTDKGNAAKEKIENAKQVNQNLMKKDTQPTAPAAANNVVKNTFLDPLKNGNIVVKFDTWYAKNGKYTNIPGEYISPSKELNVLATCDGVVKNVDNGKVTIVNDQTGYTTVYDNLDEKSISIKPNDNVKQGQTIGKIGDSNYSNKLITDSSCLYFEIDQKQKDGTYLAVDPEKILVH</sequence>
<keyword evidence="5" id="KW-1185">Reference proteome</keyword>
<accession>A0A1S8KXF3</accession>
<dbReference type="Proteomes" id="UP000190951">
    <property type="component" value="Chromosome"/>
</dbReference>
<dbReference type="PANTHER" id="PTHR21666">
    <property type="entry name" value="PEPTIDASE-RELATED"/>
    <property type="match status" value="1"/>
</dbReference>
<keyword evidence="2" id="KW-0472">Membrane</keyword>
<evidence type="ECO:0000256" key="2">
    <source>
        <dbReference type="SAM" id="Phobius"/>
    </source>
</evidence>
<organism evidence="4 5">
    <name type="scientific">Clostridium felsineum</name>
    <dbReference type="NCBI Taxonomy" id="36839"/>
    <lineage>
        <taxon>Bacteria</taxon>
        <taxon>Bacillati</taxon>
        <taxon>Bacillota</taxon>
        <taxon>Clostridia</taxon>
        <taxon>Eubacteriales</taxon>
        <taxon>Clostridiaceae</taxon>
        <taxon>Clostridium</taxon>
    </lineage>
</organism>
<feature type="transmembrane region" description="Helical" evidence="2">
    <location>
        <begin position="24"/>
        <end position="45"/>
    </location>
</feature>
<reference evidence="4 5" key="1">
    <citation type="submission" date="2022-04" db="EMBL/GenBank/DDBJ databases">
        <title>Genome sequence of C. roseum typestrain.</title>
        <authorList>
            <person name="Poehlein A."/>
            <person name="Schoch T."/>
            <person name="Duerre P."/>
            <person name="Daniel R."/>
        </authorList>
    </citation>
    <scope>NUCLEOTIDE SEQUENCE [LARGE SCALE GENOMIC DNA]</scope>
    <source>
        <strain evidence="4 5">DSM 7320</strain>
    </source>
</reference>
<evidence type="ECO:0000313" key="4">
    <source>
        <dbReference type="EMBL" id="URZ12971.1"/>
    </source>
</evidence>
<dbReference type="PANTHER" id="PTHR21666:SF270">
    <property type="entry name" value="MUREIN HYDROLASE ACTIVATOR ENVC"/>
    <property type="match status" value="1"/>
</dbReference>
<dbReference type="InterPro" id="IPR050570">
    <property type="entry name" value="Cell_wall_metabolism_enzyme"/>
</dbReference>
<protein>
    <recommendedName>
        <fullName evidence="3">M23ase beta-sheet core domain-containing protein</fullName>
    </recommendedName>
</protein>
<dbReference type="KEGG" id="crw:CROST_037210"/>
<evidence type="ECO:0000313" key="5">
    <source>
        <dbReference type="Proteomes" id="UP000190951"/>
    </source>
</evidence>
<dbReference type="InterPro" id="IPR016047">
    <property type="entry name" value="M23ase_b-sheet_dom"/>
</dbReference>
<dbReference type="Gene3D" id="2.70.70.10">
    <property type="entry name" value="Glucose Permease (Domain IIA)"/>
    <property type="match status" value="1"/>
</dbReference>
<dbReference type="Pfam" id="PF01551">
    <property type="entry name" value="Peptidase_M23"/>
    <property type="match status" value="1"/>
</dbReference>
<keyword evidence="2" id="KW-0812">Transmembrane</keyword>
<gene>
    <name evidence="4" type="ORF">CROST_037210</name>
</gene>
<proteinExistence type="predicted"/>
<feature type="region of interest" description="Disordered" evidence="1">
    <location>
        <begin position="52"/>
        <end position="82"/>
    </location>
</feature>
<dbReference type="EMBL" id="CP096983">
    <property type="protein sequence ID" value="URZ12971.1"/>
    <property type="molecule type" value="Genomic_DNA"/>
</dbReference>
<feature type="compositionally biased region" description="Basic and acidic residues" evidence="1">
    <location>
        <begin position="68"/>
        <end position="82"/>
    </location>
</feature>
<feature type="domain" description="M23ase beta-sheet core" evidence="3">
    <location>
        <begin position="142"/>
        <end position="232"/>
    </location>
</feature>
<evidence type="ECO:0000256" key="1">
    <source>
        <dbReference type="SAM" id="MobiDB-lite"/>
    </source>
</evidence>
<dbReference type="STRING" id="84029.CROST_45520"/>